<keyword evidence="1" id="KW-0808">Transferase</keyword>
<proteinExistence type="inferred from homology"/>
<dbReference type="RefSeq" id="WP_012217410.1">
    <property type="nucleotide sequence ID" value="NC_010086.1"/>
</dbReference>
<sequence length="339" mass="38115">MAKSQTTRKQYTKNRSPFFRLESRRKLATLLATTLKSLEELAGLPSNQRYKMFFEQESGRYITEPIGELRRVHKRIAKLLCRVSPPDFLQSATKGRSYKTNAEAHIGGQNIIKLDIKEYYPSVTFGAIYHFFLNNLKCSQDVATLLTKICTVSACGRTHLPTGSSLSPILSYWAYSHLFDEINSLCAAKGCTMTLYIDDITVSGPNADKLLLAEIRNRIDATGLVAHKFKASQGMPIKVTGVIVLRDGITLPHDRARDIRKLQAELATTSPEEVDPTLSKLVGKLNEAQQFVATYGEIKRAVLRQHSNAWNRIVTERATQSRRAMLRRRRKTAVKKASG</sequence>
<dbReference type="KEGG" id="bmu:Bmul_4833"/>
<dbReference type="InterPro" id="IPR000123">
    <property type="entry name" value="Reverse_transcriptase_msDNA"/>
</dbReference>
<evidence type="ECO:0000256" key="3">
    <source>
        <dbReference type="ARBA" id="ARBA00022723"/>
    </source>
</evidence>
<keyword evidence="3" id="KW-0479">Metal-binding</keyword>
<evidence type="ECO:0000256" key="1">
    <source>
        <dbReference type="ARBA" id="ARBA00022679"/>
    </source>
</evidence>
<evidence type="ECO:0000256" key="4">
    <source>
        <dbReference type="ARBA" id="ARBA00022842"/>
    </source>
</evidence>
<keyword evidence="4" id="KW-0460">Magnesium</keyword>
<dbReference type="GO" id="GO:0051607">
    <property type="term" value="P:defense response to virus"/>
    <property type="evidence" value="ECO:0007669"/>
    <property type="project" value="UniProtKB-KW"/>
</dbReference>
<keyword evidence="5 9" id="KW-0695">RNA-directed DNA polymerase</keyword>
<dbReference type="SUPFAM" id="SSF56672">
    <property type="entry name" value="DNA/RNA polymerases"/>
    <property type="match status" value="1"/>
</dbReference>
<keyword evidence="6" id="KW-0051">Antiviral defense</keyword>
<dbReference type="Pfam" id="PF00078">
    <property type="entry name" value="RVT_1"/>
    <property type="match status" value="1"/>
</dbReference>
<comment type="similarity">
    <text evidence="7">Belongs to the bacterial reverse transcriptase family.</text>
</comment>
<dbReference type="KEGG" id="bmj:BMULJ_03683"/>
<gene>
    <name evidence="9" type="ordered locus">BMULJ_03683</name>
</gene>
<dbReference type="HOGENOM" id="CLU_028398_0_0_4"/>
<accession>A0A0H3KTQ5</accession>
<dbReference type="AlphaFoldDB" id="A0A0H3KTQ5"/>
<dbReference type="eggNOG" id="COG3344">
    <property type="taxonomic scope" value="Bacteria"/>
</dbReference>
<evidence type="ECO:0000259" key="8">
    <source>
        <dbReference type="Pfam" id="PF00078"/>
    </source>
</evidence>
<dbReference type="PRINTS" id="PR00866">
    <property type="entry name" value="RNADNAPOLMS"/>
</dbReference>
<evidence type="ECO:0000313" key="10">
    <source>
        <dbReference type="Proteomes" id="UP000008815"/>
    </source>
</evidence>
<keyword evidence="10" id="KW-1185">Reference proteome</keyword>
<dbReference type="GO" id="GO:0046872">
    <property type="term" value="F:metal ion binding"/>
    <property type="evidence" value="ECO:0007669"/>
    <property type="project" value="UniProtKB-KW"/>
</dbReference>
<name>A0A0H3KTQ5_BURM1</name>
<evidence type="ECO:0000256" key="6">
    <source>
        <dbReference type="ARBA" id="ARBA00023118"/>
    </source>
</evidence>
<dbReference type="Proteomes" id="UP000008815">
    <property type="component" value="Chromosome 2"/>
</dbReference>
<dbReference type="STRING" id="395019.BMULJ_03683"/>
<dbReference type="CDD" id="cd03487">
    <property type="entry name" value="RT_Bac_retron_II"/>
    <property type="match status" value="1"/>
</dbReference>
<dbReference type="GO" id="GO:0003964">
    <property type="term" value="F:RNA-directed DNA polymerase activity"/>
    <property type="evidence" value="ECO:0007669"/>
    <property type="project" value="UniProtKB-KW"/>
</dbReference>
<evidence type="ECO:0000256" key="2">
    <source>
        <dbReference type="ARBA" id="ARBA00022695"/>
    </source>
</evidence>
<organism evidence="9 10">
    <name type="scientific">Burkholderia multivorans (strain ATCC 17616 / 249)</name>
    <dbReference type="NCBI Taxonomy" id="395019"/>
    <lineage>
        <taxon>Bacteria</taxon>
        <taxon>Pseudomonadati</taxon>
        <taxon>Pseudomonadota</taxon>
        <taxon>Betaproteobacteria</taxon>
        <taxon>Burkholderiales</taxon>
        <taxon>Burkholderiaceae</taxon>
        <taxon>Burkholderia</taxon>
        <taxon>Burkholderia cepacia complex</taxon>
    </lineage>
</organism>
<evidence type="ECO:0000256" key="5">
    <source>
        <dbReference type="ARBA" id="ARBA00022918"/>
    </source>
</evidence>
<dbReference type="InterPro" id="IPR043502">
    <property type="entry name" value="DNA/RNA_pol_sf"/>
</dbReference>
<dbReference type="InterPro" id="IPR000477">
    <property type="entry name" value="RT_dom"/>
</dbReference>
<keyword evidence="2" id="KW-0548">Nucleotidyltransferase</keyword>
<evidence type="ECO:0000313" key="9">
    <source>
        <dbReference type="EMBL" id="BAG45555.1"/>
    </source>
</evidence>
<dbReference type="EMBL" id="AP009386">
    <property type="protein sequence ID" value="BAG45555.1"/>
    <property type="molecule type" value="Genomic_DNA"/>
</dbReference>
<reference evidence="9 10" key="1">
    <citation type="submission" date="2007-04" db="EMBL/GenBank/DDBJ databases">
        <title>Complete genome sequence of Burkholderia multivorans ATCC 17616.</title>
        <authorList>
            <person name="Ohtsubo Y."/>
            <person name="Yamashita A."/>
            <person name="Kurokawa K."/>
            <person name="Takami H."/>
            <person name="Yuhara S."/>
            <person name="Nishiyama E."/>
            <person name="Endo R."/>
            <person name="Miyazaki R."/>
            <person name="Ono A."/>
            <person name="Yano K."/>
            <person name="Ito M."/>
            <person name="Sota M."/>
            <person name="Yuji N."/>
            <person name="Hattori M."/>
            <person name="Tsuda M."/>
        </authorList>
    </citation>
    <scope>NUCLEOTIDE SEQUENCE [LARGE SCALE GENOMIC DNA]</scope>
    <source>
        <strain evidence="10">ATCC 17616 / 249</strain>
    </source>
</reference>
<evidence type="ECO:0000256" key="7">
    <source>
        <dbReference type="ARBA" id="ARBA00034120"/>
    </source>
</evidence>
<dbReference type="GO" id="GO:0003723">
    <property type="term" value="F:RNA binding"/>
    <property type="evidence" value="ECO:0007669"/>
    <property type="project" value="InterPro"/>
</dbReference>
<protein>
    <submittedName>
        <fullName evidence="9">Probable reverse transcriptase</fullName>
    </submittedName>
</protein>
<feature type="domain" description="Reverse transcriptase" evidence="8">
    <location>
        <begin position="69"/>
        <end position="243"/>
    </location>
</feature>